<feature type="domain" description="ABC transmembrane type-1" evidence="10">
    <location>
        <begin position="96"/>
        <end position="362"/>
    </location>
</feature>
<dbReference type="InterPro" id="IPR003593">
    <property type="entry name" value="AAA+_ATPase"/>
</dbReference>
<feature type="domain" description="ABC transmembrane type-1" evidence="10">
    <location>
        <begin position="693"/>
        <end position="973"/>
    </location>
</feature>
<dbReference type="InterPro" id="IPR017871">
    <property type="entry name" value="ABC_transporter-like_CS"/>
</dbReference>
<dbReference type="CDD" id="cd18579">
    <property type="entry name" value="ABC_6TM_ABCC_D1"/>
    <property type="match status" value="1"/>
</dbReference>
<keyword evidence="5" id="KW-0067">ATP-binding</keyword>
<feature type="transmembrane region" description="Helical" evidence="8">
    <location>
        <begin position="985"/>
        <end position="1008"/>
    </location>
</feature>
<feature type="transmembrane region" description="Helical" evidence="8">
    <location>
        <begin position="784"/>
        <end position="806"/>
    </location>
</feature>
<evidence type="ECO:0000256" key="5">
    <source>
        <dbReference type="ARBA" id="ARBA00022840"/>
    </source>
</evidence>
<evidence type="ECO:0000256" key="4">
    <source>
        <dbReference type="ARBA" id="ARBA00022741"/>
    </source>
</evidence>
<dbReference type="EMBL" id="JAPWTJ010000066">
    <property type="protein sequence ID" value="KAJ8983684.1"/>
    <property type="molecule type" value="Genomic_DNA"/>
</dbReference>
<evidence type="ECO:0000313" key="12">
    <source>
        <dbReference type="Proteomes" id="UP001162164"/>
    </source>
</evidence>
<dbReference type="PANTHER" id="PTHR24223:SF448">
    <property type="entry name" value="FI20146P1-RELATED"/>
    <property type="match status" value="1"/>
</dbReference>
<sequence length="1314" mass="149336">MDEDKDLLNKEKKRHPYEKASILSKTFFCWLLPDFVKGYKRQLTEDDLYGALKTHESKLLGDKLQYAWENQINNKKKASLLAAICKVFYLELVLYGILFLIQEFVVKLSQPLLISKFLRCLESTENNAFQSEMYIYGALIVLFSLINVMCIHIYYFVVMHLGMKIRIAVCSLIYRKALKLERSALEKTTVGQMVNLLSNDVGKFDFAVTYIYNFWVTPIETGVIMYFLYQYVGPTGLVGVCFLILFMFPQMFMGKKISQYRSRIAKCTDERVHLMGEILNGIQVIKMYNWEKSFAKLVVLSRKMEMKQIWAASIIRAIMNTCITVLHRTAIYLCVLTYILTGNIINATYVYTISSFYGILRQILTLYIPRAVSQFAETKTSLNRIQHFLSHQEIALNKNANIELNRKLTEDFKSKDFDEGTVHLENVSVKPQDTAPEYLLKNITFDVIPGQLVAIVGKVGSGKTTLLHTILREFVPVEGSVHVSGSISYASQEPWLFEGTIRQNIIFGENFNIEKYNEVVKACDLEKDFSSFPYKDQSLVGALSGGQRARVNLARALYKNAEVYLLDDPLSSVDARVGKHLFNECICGYLKGKCVVLVTNQLQYLKNVHNIYLIQNGKIQGTGAYDELKQVSLEFSELLMEHKDEEKQANESVVIEREIKSNYNKSGEKQTEEKEQRSSGKISKSVYTNYLRAGGSCCSAILVLTLFFVAQVLASVADYFIILWTNLEQWRCRNGIRGNCTEMRQWNAEGNVTRVNLLNDTISANDQKPLLAHLHLIMTDDVSLIVYTIIVTLFVILSLTRSIYFFKYCLKASTKLHNIMFDKISKAPMIFFNTNPSGRILNRFSKDIGIIDEILPMTISDTLQIALILLSVSVVVGCLYISILIPTAIIVLIFYYIRMVFLATSRDLKRIEAATRSPIYTHLRSSVQGLPTIRAFQAQDVVQREFDNYQDQYTAASFMFLGANRTFGFWLDFHCVVYTALCNRLDILVCLVFYASGIVMYYTLILFLEMFGGDVGFALTEAVGLTGMFQFGIRQWSEMENQMTSVERIDEYIEVASEEDENTRDTLKIGQRKGILNLIMSALDIPVGIHTTTGAGKSSIVAALFRLVNTDGKIVIDNIDVKQLGLSTLRSKISVIPQEPVLFSTTIRKNLDPFDEFSDDVLWNALENVNLKSAIGDLSNGLYTKLTEGGSNLSVGQRQLLCLARAIVRNNKILVLDEATANVDPYTDELIQMTIREKFADCTVLTIAHRLYTIMDSDRVLVMDGGRAVEYDHPYKLLLNKDGIFYGLVSQTGVATTDFLQNKAKQYYDKYNCD</sequence>
<keyword evidence="6 8" id="KW-1133">Transmembrane helix</keyword>
<dbReference type="InterPro" id="IPR011527">
    <property type="entry name" value="ABC1_TM_dom"/>
</dbReference>
<dbReference type="InterPro" id="IPR044746">
    <property type="entry name" value="ABCC_6TM_D1"/>
</dbReference>
<comment type="subcellular location">
    <subcellularLocation>
        <location evidence="1">Membrane</location>
        <topology evidence="1">Multi-pass membrane protein</topology>
    </subcellularLocation>
</comment>
<feature type="transmembrane region" description="Helical" evidence="8">
    <location>
        <begin position="80"/>
        <end position="101"/>
    </location>
</feature>
<feature type="transmembrane region" description="Helical" evidence="8">
    <location>
        <begin position="210"/>
        <end position="229"/>
    </location>
</feature>
<dbReference type="InterPro" id="IPR050173">
    <property type="entry name" value="ABC_transporter_C-like"/>
</dbReference>
<dbReference type="InterPro" id="IPR003439">
    <property type="entry name" value="ABC_transporter-like_ATP-bd"/>
</dbReference>
<dbReference type="Gene3D" id="1.20.1560.10">
    <property type="entry name" value="ABC transporter type 1, transmembrane domain"/>
    <property type="match status" value="2"/>
</dbReference>
<dbReference type="InterPro" id="IPR036640">
    <property type="entry name" value="ABC1_TM_sf"/>
</dbReference>
<feature type="domain" description="ABC transporter" evidence="9">
    <location>
        <begin position="1047"/>
        <end position="1290"/>
    </location>
</feature>
<gene>
    <name evidence="11" type="ORF">NQ317_003472</name>
</gene>
<dbReference type="PROSITE" id="PS00211">
    <property type="entry name" value="ABC_TRANSPORTER_1"/>
    <property type="match status" value="2"/>
</dbReference>
<accession>A0ABQ9K0J6</accession>
<dbReference type="InterPro" id="IPR027417">
    <property type="entry name" value="P-loop_NTPase"/>
</dbReference>
<evidence type="ECO:0000256" key="1">
    <source>
        <dbReference type="ARBA" id="ARBA00004141"/>
    </source>
</evidence>
<evidence type="ECO:0000256" key="3">
    <source>
        <dbReference type="ARBA" id="ARBA00022692"/>
    </source>
</evidence>
<keyword evidence="7 8" id="KW-0472">Membrane</keyword>
<dbReference type="Gene3D" id="3.40.50.300">
    <property type="entry name" value="P-loop containing nucleotide triphosphate hydrolases"/>
    <property type="match status" value="2"/>
</dbReference>
<proteinExistence type="predicted"/>
<dbReference type="PANTHER" id="PTHR24223">
    <property type="entry name" value="ATP-BINDING CASSETTE SUB-FAMILY C"/>
    <property type="match status" value="1"/>
</dbReference>
<feature type="transmembrane region" description="Helical" evidence="8">
    <location>
        <begin position="335"/>
        <end position="360"/>
    </location>
</feature>
<reference evidence="11" key="1">
    <citation type="journal article" date="2023" name="Insect Mol. Biol.">
        <title>Genome sequencing provides insights into the evolution of gene families encoding plant cell wall-degrading enzymes in longhorned beetles.</title>
        <authorList>
            <person name="Shin N.R."/>
            <person name="Okamura Y."/>
            <person name="Kirsch R."/>
            <person name="Pauchet Y."/>
        </authorList>
    </citation>
    <scope>NUCLEOTIDE SEQUENCE</scope>
    <source>
        <strain evidence="11">MMC_N1</strain>
    </source>
</reference>
<protein>
    <recommendedName>
        <fullName evidence="13">Multidrug resistance-associated protein lethal(2)03659</fullName>
    </recommendedName>
</protein>
<evidence type="ECO:0000259" key="10">
    <source>
        <dbReference type="PROSITE" id="PS50929"/>
    </source>
</evidence>
<evidence type="ECO:0000259" key="9">
    <source>
        <dbReference type="PROSITE" id="PS50893"/>
    </source>
</evidence>
<dbReference type="PROSITE" id="PS50893">
    <property type="entry name" value="ABC_TRANSPORTER_2"/>
    <property type="match status" value="2"/>
</dbReference>
<keyword evidence="3 8" id="KW-0812">Transmembrane</keyword>
<evidence type="ECO:0000256" key="7">
    <source>
        <dbReference type="ARBA" id="ARBA00023136"/>
    </source>
</evidence>
<dbReference type="CDD" id="cd03250">
    <property type="entry name" value="ABCC_MRP_domain1"/>
    <property type="match status" value="1"/>
</dbReference>
<keyword evidence="4" id="KW-0547">Nucleotide-binding</keyword>
<dbReference type="SMART" id="SM00382">
    <property type="entry name" value="AAA"/>
    <property type="match status" value="2"/>
</dbReference>
<evidence type="ECO:0000256" key="6">
    <source>
        <dbReference type="ARBA" id="ARBA00022989"/>
    </source>
</evidence>
<dbReference type="SUPFAM" id="SSF90123">
    <property type="entry name" value="ABC transporter transmembrane region"/>
    <property type="match status" value="2"/>
</dbReference>
<feature type="transmembrane region" description="Helical" evidence="8">
    <location>
        <begin position="133"/>
        <end position="157"/>
    </location>
</feature>
<feature type="transmembrane region" description="Helical" evidence="8">
    <location>
        <begin position="865"/>
        <end position="897"/>
    </location>
</feature>
<organism evidence="11 12">
    <name type="scientific">Molorchus minor</name>
    <dbReference type="NCBI Taxonomy" id="1323400"/>
    <lineage>
        <taxon>Eukaryota</taxon>
        <taxon>Metazoa</taxon>
        <taxon>Ecdysozoa</taxon>
        <taxon>Arthropoda</taxon>
        <taxon>Hexapoda</taxon>
        <taxon>Insecta</taxon>
        <taxon>Pterygota</taxon>
        <taxon>Neoptera</taxon>
        <taxon>Endopterygota</taxon>
        <taxon>Coleoptera</taxon>
        <taxon>Polyphaga</taxon>
        <taxon>Cucujiformia</taxon>
        <taxon>Chrysomeloidea</taxon>
        <taxon>Cerambycidae</taxon>
        <taxon>Lamiinae</taxon>
        <taxon>Monochamini</taxon>
        <taxon>Molorchus</taxon>
    </lineage>
</organism>
<dbReference type="CDD" id="cd03244">
    <property type="entry name" value="ABCC_MRP_domain2"/>
    <property type="match status" value="1"/>
</dbReference>
<evidence type="ECO:0000313" key="11">
    <source>
        <dbReference type="EMBL" id="KAJ8983684.1"/>
    </source>
</evidence>
<feature type="transmembrane region" description="Helical" evidence="8">
    <location>
        <begin position="235"/>
        <end position="253"/>
    </location>
</feature>
<dbReference type="PROSITE" id="PS50929">
    <property type="entry name" value="ABC_TM1F"/>
    <property type="match status" value="2"/>
</dbReference>
<feature type="domain" description="ABC transporter" evidence="9">
    <location>
        <begin position="422"/>
        <end position="641"/>
    </location>
</feature>
<evidence type="ECO:0008006" key="13">
    <source>
        <dbReference type="Google" id="ProtNLM"/>
    </source>
</evidence>
<dbReference type="Pfam" id="PF00664">
    <property type="entry name" value="ABC_membrane"/>
    <property type="match status" value="2"/>
</dbReference>
<dbReference type="SUPFAM" id="SSF52540">
    <property type="entry name" value="P-loop containing nucleoside triphosphate hydrolases"/>
    <property type="match status" value="2"/>
</dbReference>
<evidence type="ECO:0000256" key="2">
    <source>
        <dbReference type="ARBA" id="ARBA00022448"/>
    </source>
</evidence>
<keyword evidence="12" id="KW-1185">Reference proteome</keyword>
<dbReference type="Pfam" id="PF00005">
    <property type="entry name" value="ABC_tran"/>
    <property type="match status" value="2"/>
</dbReference>
<feature type="transmembrane region" description="Helical" evidence="8">
    <location>
        <begin position="700"/>
        <end position="724"/>
    </location>
</feature>
<name>A0ABQ9K0J6_9CUCU</name>
<comment type="caution">
    <text evidence="11">The sequence shown here is derived from an EMBL/GenBank/DDBJ whole genome shotgun (WGS) entry which is preliminary data.</text>
</comment>
<dbReference type="Proteomes" id="UP001162164">
    <property type="component" value="Unassembled WGS sequence"/>
</dbReference>
<evidence type="ECO:0000256" key="8">
    <source>
        <dbReference type="SAM" id="Phobius"/>
    </source>
</evidence>
<keyword evidence="2" id="KW-0813">Transport</keyword>